<proteinExistence type="predicted"/>
<gene>
    <name evidence="1" type="ORF">TeGR_g9063</name>
</gene>
<protein>
    <submittedName>
        <fullName evidence="1">Uncharacterized protein</fullName>
    </submittedName>
</protein>
<evidence type="ECO:0000313" key="2">
    <source>
        <dbReference type="Proteomes" id="UP001165060"/>
    </source>
</evidence>
<dbReference type="EMBL" id="BRYB01004040">
    <property type="protein sequence ID" value="GMI24731.1"/>
    <property type="molecule type" value="Genomic_DNA"/>
</dbReference>
<evidence type="ECO:0000313" key="1">
    <source>
        <dbReference type="EMBL" id="GMI24731.1"/>
    </source>
</evidence>
<reference evidence="1 2" key="1">
    <citation type="journal article" date="2023" name="Commun. Biol.">
        <title>Genome analysis of Parmales, the sister group of diatoms, reveals the evolutionary specialization of diatoms from phago-mixotrophs to photoautotrophs.</title>
        <authorList>
            <person name="Ban H."/>
            <person name="Sato S."/>
            <person name="Yoshikawa S."/>
            <person name="Yamada K."/>
            <person name="Nakamura Y."/>
            <person name="Ichinomiya M."/>
            <person name="Sato N."/>
            <person name="Blanc-Mathieu R."/>
            <person name="Endo H."/>
            <person name="Kuwata A."/>
            <person name="Ogata H."/>
        </authorList>
    </citation>
    <scope>NUCLEOTIDE SEQUENCE [LARGE SCALE GENOMIC DNA]</scope>
</reference>
<accession>A0ABQ6MEA2</accession>
<comment type="caution">
    <text evidence="1">The sequence shown here is derived from an EMBL/GenBank/DDBJ whole genome shotgun (WGS) entry which is preliminary data.</text>
</comment>
<sequence>MQLSVCAGATCSSSCLSPLTSLAAAWGSAVEVRSTDCLGACGKGPNVGVLKGSGSGVSLPGMTEPERLRRCFMKATGEEGAERIGGEVDEFLAGEPARALAAQAALAKPAAPLKNPGCEAADVVARVLALSGRDVSERGYGRDKLLKLLRERCGPLGGGEADELGG</sequence>
<keyword evidence="2" id="KW-1185">Reference proteome</keyword>
<dbReference type="Proteomes" id="UP001165060">
    <property type="component" value="Unassembled WGS sequence"/>
</dbReference>
<name>A0ABQ6MEA2_9STRA</name>
<organism evidence="1 2">
    <name type="scientific">Tetraparma gracilis</name>
    <dbReference type="NCBI Taxonomy" id="2962635"/>
    <lineage>
        <taxon>Eukaryota</taxon>
        <taxon>Sar</taxon>
        <taxon>Stramenopiles</taxon>
        <taxon>Ochrophyta</taxon>
        <taxon>Bolidophyceae</taxon>
        <taxon>Parmales</taxon>
        <taxon>Triparmaceae</taxon>
        <taxon>Tetraparma</taxon>
    </lineage>
</organism>